<evidence type="ECO:0000256" key="3">
    <source>
        <dbReference type="ARBA" id="ARBA00009292"/>
    </source>
</evidence>
<dbReference type="InterPro" id="IPR018194">
    <property type="entry name" value="Ni-dep_hyd_lsu_Ni_BS"/>
</dbReference>
<accession>A0A857DEJ3</accession>
<keyword evidence="5 8" id="KW-0533">Nickel</keyword>
<evidence type="ECO:0000313" key="11">
    <source>
        <dbReference type="Proteomes" id="UP000430508"/>
    </source>
</evidence>
<dbReference type="SUPFAM" id="SSF56762">
    <property type="entry name" value="HydB/Nqo4-like"/>
    <property type="match status" value="1"/>
</dbReference>
<evidence type="ECO:0000256" key="4">
    <source>
        <dbReference type="ARBA" id="ARBA00011771"/>
    </source>
</evidence>
<keyword evidence="8" id="KW-0408">Iron</keyword>
<dbReference type="InterPro" id="IPR001501">
    <property type="entry name" value="Ni-dep_hyd_lsu"/>
</dbReference>
<proteinExistence type="inferred from homology"/>
<feature type="binding site" evidence="8">
    <location>
        <position position="65"/>
    </location>
    <ligand>
        <name>Ni(2+)</name>
        <dbReference type="ChEBI" id="CHEBI:49786"/>
    </ligand>
</feature>
<comment type="similarity">
    <text evidence="3 9">Belongs to the [NiFe]/[NiFeSe] hydrogenase large subunit family.</text>
</comment>
<dbReference type="PROSITE" id="PS00508">
    <property type="entry name" value="NI_HGENASE_L_2"/>
    <property type="match status" value="1"/>
</dbReference>
<protein>
    <submittedName>
        <fullName evidence="10">Nickel-dependent hydrogenase large subunit</fullName>
    </submittedName>
</protein>
<dbReference type="Pfam" id="PF00374">
    <property type="entry name" value="NiFeSe_Hases"/>
    <property type="match status" value="1"/>
</dbReference>
<dbReference type="PANTHER" id="PTHR42958">
    <property type="entry name" value="HYDROGENASE-2 LARGE CHAIN"/>
    <property type="match status" value="1"/>
</dbReference>
<name>A0A857DEJ3_9FIRM</name>
<gene>
    <name evidence="10" type="ORF">GQ588_03000</name>
</gene>
<evidence type="ECO:0000256" key="7">
    <source>
        <dbReference type="ARBA" id="ARBA00023002"/>
    </source>
</evidence>
<organism evidence="10 11">
    <name type="scientific">Dehalobacter restrictus</name>
    <dbReference type="NCBI Taxonomy" id="55583"/>
    <lineage>
        <taxon>Bacteria</taxon>
        <taxon>Bacillati</taxon>
        <taxon>Bacillota</taxon>
        <taxon>Clostridia</taxon>
        <taxon>Eubacteriales</taxon>
        <taxon>Desulfitobacteriaceae</taxon>
        <taxon>Dehalobacter</taxon>
    </lineage>
</organism>
<dbReference type="RefSeq" id="WP_019225238.1">
    <property type="nucleotide sequence ID" value="NZ_CP046996.1"/>
</dbReference>
<comment type="subcellular location">
    <subcellularLocation>
        <location evidence="2">Cell envelope</location>
    </subcellularLocation>
</comment>
<keyword evidence="6 8" id="KW-0479">Metal-binding</keyword>
<keyword evidence="7 9" id="KW-0560">Oxidoreductase</keyword>
<dbReference type="NCBIfam" id="NF033181">
    <property type="entry name" value="NiFeSe_hydrog"/>
    <property type="match status" value="1"/>
</dbReference>
<dbReference type="Proteomes" id="UP000430508">
    <property type="component" value="Chromosome"/>
</dbReference>
<keyword evidence="8" id="KW-0460">Magnesium</keyword>
<dbReference type="Gene3D" id="1.10.645.10">
    <property type="entry name" value="Cytochrome-c3 Hydrogenase, chain B"/>
    <property type="match status" value="1"/>
</dbReference>
<evidence type="ECO:0000313" key="10">
    <source>
        <dbReference type="EMBL" id="QGZ99689.1"/>
    </source>
</evidence>
<dbReference type="InterPro" id="IPR050867">
    <property type="entry name" value="NiFe/NiFeSe_hydrgnase_LSU"/>
</dbReference>
<dbReference type="EMBL" id="CP046996">
    <property type="protein sequence ID" value="QGZ99689.1"/>
    <property type="molecule type" value="Genomic_DNA"/>
</dbReference>
<dbReference type="FunFam" id="1.10.645.10:FF:000002">
    <property type="entry name" value="Hydrogenase 2 large subunit"/>
    <property type="match status" value="1"/>
</dbReference>
<reference evidence="10 11" key="1">
    <citation type="submission" date="2019-12" db="EMBL/GenBank/DDBJ databases">
        <title>Sequence classification of anaerobic respiratory reductive dehalogenases: First we see many, then we see few.</title>
        <authorList>
            <person name="Molenda O."/>
            <person name="Puentes Jacome L.A."/>
            <person name="Cao X."/>
            <person name="Nesbo C.L."/>
            <person name="Tang S."/>
            <person name="Morson N."/>
            <person name="Patron J."/>
            <person name="Lomheim L."/>
            <person name="Wishart D.S."/>
            <person name="Edwards E.A."/>
        </authorList>
    </citation>
    <scope>NUCLEOTIDE SEQUENCE [LARGE SCALE GENOMIC DNA]</scope>
    <source>
        <strain evidence="10 11">12DCA</strain>
    </source>
</reference>
<dbReference type="PANTHER" id="PTHR42958:SF2">
    <property type="entry name" value="UPTAKE HYDROGENASE LARGE SUBUNIT"/>
    <property type="match status" value="1"/>
</dbReference>
<dbReference type="GO" id="GO:0016151">
    <property type="term" value="F:nickel cation binding"/>
    <property type="evidence" value="ECO:0007669"/>
    <property type="project" value="InterPro"/>
</dbReference>
<evidence type="ECO:0000256" key="9">
    <source>
        <dbReference type="RuleBase" id="RU003896"/>
    </source>
</evidence>
<feature type="binding site" evidence="8">
    <location>
        <position position="62"/>
    </location>
    <ligand>
        <name>Mg(2+)</name>
        <dbReference type="ChEBI" id="CHEBI:18420"/>
    </ligand>
</feature>
<evidence type="ECO:0000256" key="2">
    <source>
        <dbReference type="ARBA" id="ARBA00004196"/>
    </source>
</evidence>
<comment type="cofactor">
    <cofactor evidence="1 8">
        <name>Ni(2+)</name>
        <dbReference type="ChEBI" id="CHEBI:49786"/>
    </cofactor>
</comment>
<feature type="binding site" evidence="8">
    <location>
        <position position="502"/>
    </location>
    <ligand>
        <name>Fe cation</name>
        <dbReference type="ChEBI" id="CHEBI:24875"/>
    </ligand>
</feature>
<feature type="binding site" evidence="8">
    <location>
        <position position="451"/>
    </location>
    <ligand>
        <name>Mg(2+)</name>
        <dbReference type="ChEBI" id="CHEBI:18420"/>
    </ligand>
</feature>
<dbReference type="GO" id="GO:0030313">
    <property type="term" value="C:cell envelope"/>
    <property type="evidence" value="ECO:0007669"/>
    <property type="project" value="UniProtKB-SubCell"/>
</dbReference>
<dbReference type="InterPro" id="IPR029014">
    <property type="entry name" value="NiFe-Hase_large"/>
</dbReference>
<evidence type="ECO:0000256" key="8">
    <source>
        <dbReference type="PIRSR" id="PIRSR601501-1"/>
    </source>
</evidence>
<comment type="subunit">
    <text evidence="4">Heterodimer of a large and a small subunit.</text>
</comment>
<dbReference type="GO" id="GO:0008901">
    <property type="term" value="F:ferredoxin hydrogenase activity"/>
    <property type="evidence" value="ECO:0007669"/>
    <property type="project" value="InterPro"/>
</dbReference>
<evidence type="ECO:0000256" key="1">
    <source>
        <dbReference type="ARBA" id="ARBA00001967"/>
    </source>
</evidence>
<comment type="cofactor">
    <cofactor evidence="8">
        <name>Fe cation</name>
        <dbReference type="ChEBI" id="CHEBI:24875"/>
    </cofactor>
</comment>
<dbReference type="PROSITE" id="PS00507">
    <property type="entry name" value="NI_HGENASE_L_1"/>
    <property type="match status" value="1"/>
</dbReference>
<feature type="binding site" evidence="8">
    <location>
        <position position="43"/>
    </location>
    <ligand>
        <name>Mg(2+)</name>
        <dbReference type="ChEBI" id="CHEBI:18420"/>
    </ligand>
</feature>
<sequence>MSAQKIVIDPITRIEGHLKIEVEIENGVVSNSRVIGTMYRGLENLVIGRDPRDASYVTERACGVCSTVHGLASALALDAAFGAEVPYGGRLIRNLIYGATLLHDHPLHFYHLSALDYLDVMAIAQYKGNDAGLNGVKDKILKLVAANDTAPLTPRYNPDQYCVSDPELVTMAVAHYLKALEMQAKAKKMSAIFAGKQPHQSSIVVGGVTILPTLEQVFQYRSMLMEQIAFVENVYLQDVLTFGTGPLLPLAQAGVGGSHGNYMSYGGFAGDAEGKDLLFTSGIILDNNLATVHPFSIDKITEDITHAWYKSDKGRTPYEEDTVIDLDKKDAYTYVKAPRYEGKPMEVGPLARMLVMQPKVLMDVITKYNIKPGAVARHAARAVETILMAKKMLEWVDSLIAEMGKPNFKIHDTDHWEIPASGQGAGLIEVARGSLGHWIKVEDHKTANYQMVVPSTWNFSPTDGNGVLGPVDKSMIGVPVPDPDNPINVVRVIRSYDPCLACAIHLIDPQSNEIKKYNIGF</sequence>
<feature type="binding site" evidence="8">
    <location>
        <position position="505"/>
    </location>
    <ligand>
        <name>Mg(2+)</name>
        <dbReference type="ChEBI" id="CHEBI:18420"/>
    </ligand>
</feature>
<evidence type="ECO:0000256" key="6">
    <source>
        <dbReference type="ARBA" id="ARBA00022723"/>
    </source>
</evidence>
<feature type="binding site" evidence="8">
    <location>
        <position position="499"/>
    </location>
    <ligand>
        <name>Ni(2+)</name>
        <dbReference type="ChEBI" id="CHEBI:49786"/>
    </ligand>
</feature>
<dbReference type="AlphaFoldDB" id="A0A857DEJ3"/>
<feature type="binding site" evidence="8">
    <location>
        <position position="65"/>
    </location>
    <ligand>
        <name>Fe cation</name>
        <dbReference type="ChEBI" id="CHEBI:24875"/>
    </ligand>
</feature>
<evidence type="ECO:0000256" key="5">
    <source>
        <dbReference type="ARBA" id="ARBA00022596"/>
    </source>
</evidence>